<name>A0A382ZEJ3_9ZZZZ</name>
<dbReference type="EMBL" id="UINC01182993">
    <property type="protein sequence ID" value="SVD93505.1"/>
    <property type="molecule type" value="Genomic_DNA"/>
</dbReference>
<reference evidence="1" key="1">
    <citation type="submission" date="2018-05" db="EMBL/GenBank/DDBJ databases">
        <authorList>
            <person name="Lanie J.A."/>
            <person name="Ng W.-L."/>
            <person name="Kazmierczak K.M."/>
            <person name="Andrzejewski T.M."/>
            <person name="Davidsen T.M."/>
            <person name="Wayne K.J."/>
            <person name="Tettelin H."/>
            <person name="Glass J.I."/>
            <person name="Rusch D."/>
            <person name="Podicherti R."/>
            <person name="Tsui H.-C.T."/>
            <person name="Winkler M.E."/>
        </authorList>
    </citation>
    <scope>NUCLEOTIDE SEQUENCE</scope>
</reference>
<sequence length="214" mass="24931">VLVFSLMLCGYNNPSDKEVKEEVNQVDILDHIMNYLSKNKGNLDPIEGLWSLGVIRTLYVYGEKIALESEPNRMVLAVIKEGDLFRIYDENGVPVDYIASFKQTDRTDIYAYECYFTETKDSVASKVSLFSNSQFYYEYDAPKGFMMNYYYKTGPNKGSQKVKKSIEDGNIRLKWQFSGLKYFPVESNKTYYPLYDYWVPDSPAISKPLIERFR</sequence>
<evidence type="ECO:0000313" key="1">
    <source>
        <dbReference type="EMBL" id="SVD93505.1"/>
    </source>
</evidence>
<gene>
    <name evidence="1" type="ORF">METZ01_LOCUS446359</name>
</gene>
<protein>
    <submittedName>
        <fullName evidence="1">Uncharacterized protein</fullName>
    </submittedName>
</protein>
<feature type="non-terminal residue" evidence="1">
    <location>
        <position position="1"/>
    </location>
</feature>
<organism evidence="1">
    <name type="scientific">marine metagenome</name>
    <dbReference type="NCBI Taxonomy" id="408172"/>
    <lineage>
        <taxon>unclassified sequences</taxon>
        <taxon>metagenomes</taxon>
        <taxon>ecological metagenomes</taxon>
    </lineage>
</organism>
<accession>A0A382ZEJ3</accession>
<proteinExistence type="predicted"/>
<dbReference type="AlphaFoldDB" id="A0A382ZEJ3"/>